<dbReference type="InterPro" id="IPR013114">
    <property type="entry name" value="FabA_FabZ"/>
</dbReference>
<comment type="caution">
    <text evidence="2">The sequence shown here is derived from an EMBL/GenBank/DDBJ whole genome shotgun (WGS) entry which is preliminary data.</text>
</comment>
<evidence type="ECO:0000256" key="1">
    <source>
        <dbReference type="ARBA" id="ARBA00023239"/>
    </source>
</evidence>
<dbReference type="PANTHER" id="PTHR30272:SF1">
    <property type="entry name" value="3-HYDROXYACYL-[ACYL-CARRIER-PROTEIN] DEHYDRATASE"/>
    <property type="match status" value="1"/>
</dbReference>
<dbReference type="AlphaFoldDB" id="A0A1C3EL30"/>
<dbReference type="RefSeq" id="WP_068846753.1">
    <property type="nucleotide sequence ID" value="NZ_LYDR01000046.1"/>
</dbReference>
<dbReference type="Gene3D" id="3.10.129.10">
    <property type="entry name" value="Hotdog Thioesterase"/>
    <property type="match status" value="1"/>
</dbReference>
<dbReference type="SUPFAM" id="SSF54637">
    <property type="entry name" value="Thioesterase/thiol ester dehydrase-isomerase"/>
    <property type="match status" value="1"/>
</dbReference>
<protein>
    <submittedName>
        <fullName evidence="2">Beta-hydroxyacyl-ACP dehydratase</fullName>
    </submittedName>
</protein>
<dbReference type="EMBL" id="LYDR01000046">
    <property type="protein sequence ID" value="ODA33934.1"/>
    <property type="molecule type" value="Genomic_DNA"/>
</dbReference>
<evidence type="ECO:0000313" key="2">
    <source>
        <dbReference type="EMBL" id="ODA33934.1"/>
    </source>
</evidence>
<dbReference type="Pfam" id="PF07977">
    <property type="entry name" value="FabA"/>
    <property type="match status" value="1"/>
</dbReference>
<keyword evidence="3" id="KW-1185">Reference proteome</keyword>
<dbReference type="STRING" id="1841610.A6X21_17965"/>
<evidence type="ECO:0000313" key="3">
    <source>
        <dbReference type="Proteomes" id="UP000094828"/>
    </source>
</evidence>
<organism evidence="2 3">
    <name type="scientific">Planctopirus hydrillae</name>
    <dbReference type="NCBI Taxonomy" id="1841610"/>
    <lineage>
        <taxon>Bacteria</taxon>
        <taxon>Pseudomonadati</taxon>
        <taxon>Planctomycetota</taxon>
        <taxon>Planctomycetia</taxon>
        <taxon>Planctomycetales</taxon>
        <taxon>Planctomycetaceae</taxon>
        <taxon>Planctopirus</taxon>
    </lineage>
</organism>
<dbReference type="OrthoDB" id="272251at2"/>
<dbReference type="CDD" id="cd01288">
    <property type="entry name" value="FabZ"/>
    <property type="match status" value="1"/>
</dbReference>
<name>A0A1C3EL30_9PLAN</name>
<keyword evidence="1" id="KW-0456">Lyase</keyword>
<dbReference type="Proteomes" id="UP000094828">
    <property type="component" value="Unassembled WGS sequence"/>
</dbReference>
<sequence length="175" mass="19749">MPAPSIYSMDLVDFDRPIFTLEQIREINPQRFEMEQLTSILYVDTEGHGIIGYKQVTDQEFWVRGHMPGFPLMPGVILCECAAQLAGFYARKYRLLDGDFLGFGGMNEVRFRAPVVPGDRLLIMAKLTRLRTGKRAEFDFQGFVGQKMVYSGQMIGVPIEKDPAKTTSDASESLV</sequence>
<proteinExistence type="predicted"/>
<dbReference type="PANTHER" id="PTHR30272">
    <property type="entry name" value="3-HYDROXYACYL-[ACYL-CARRIER-PROTEIN] DEHYDRATASE"/>
    <property type="match status" value="1"/>
</dbReference>
<dbReference type="InterPro" id="IPR029069">
    <property type="entry name" value="HotDog_dom_sf"/>
</dbReference>
<gene>
    <name evidence="2" type="ORF">A6X21_17965</name>
</gene>
<accession>A0A1C3EL30</accession>
<dbReference type="GO" id="GO:0016829">
    <property type="term" value="F:lyase activity"/>
    <property type="evidence" value="ECO:0007669"/>
    <property type="project" value="UniProtKB-KW"/>
</dbReference>
<reference evidence="2 3" key="1">
    <citation type="submission" date="2016-05" db="EMBL/GenBank/DDBJ databases">
        <title>Genomic and physiological characterization of Planctopirus sp. isolated from fresh water lake.</title>
        <authorList>
            <person name="Subhash Y."/>
            <person name="Ramana C."/>
        </authorList>
    </citation>
    <scope>NUCLEOTIDE SEQUENCE [LARGE SCALE GENOMIC DNA]</scope>
    <source>
        <strain evidence="2 3">JC280</strain>
    </source>
</reference>